<evidence type="ECO:0000256" key="5">
    <source>
        <dbReference type="SAM" id="MobiDB-lite"/>
    </source>
</evidence>
<gene>
    <name evidence="7" type="ORF">DBV15_00411</name>
</gene>
<evidence type="ECO:0000256" key="2">
    <source>
        <dbReference type="ARBA" id="ARBA00022771"/>
    </source>
</evidence>
<dbReference type="Proteomes" id="UP000310200">
    <property type="component" value="Unassembled WGS sequence"/>
</dbReference>
<proteinExistence type="predicted"/>
<dbReference type="InterPro" id="IPR017455">
    <property type="entry name" value="Znf_FYVE-rel"/>
</dbReference>
<feature type="domain" description="FYVE-type" evidence="6">
    <location>
        <begin position="1"/>
        <end position="54"/>
    </location>
</feature>
<organism evidence="7 8">
    <name type="scientific">Temnothorax longispinosus</name>
    <dbReference type="NCBI Taxonomy" id="300112"/>
    <lineage>
        <taxon>Eukaryota</taxon>
        <taxon>Metazoa</taxon>
        <taxon>Ecdysozoa</taxon>
        <taxon>Arthropoda</taxon>
        <taxon>Hexapoda</taxon>
        <taxon>Insecta</taxon>
        <taxon>Pterygota</taxon>
        <taxon>Neoptera</taxon>
        <taxon>Endopterygota</taxon>
        <taxon>Hymenoptera</taxon>
        <taxon>Apocrita</taxon>
        <taxon>Aculeata</taxon>
        <taxon>Formicoidea</taxon>
        <taxon>Formicidae</taxon>
        <taxon>Myrmicinae</taxon>
        <taxon>Temnothorax</taxon>
    </lineage>
</organism>
<feature type="compositionally biased region" description="Polar residues" evidence="5">
    <location>
        <begin position="248"/>
        <end position="257"/>
    </location>
</feature>
<feature type="region of interest" description="Disordered" evidence="5">
    <location>
        <begin position="248"/>
        <end position="270"/>
    </location>
</feature>
<dbReference type="PROSITE" id="PS50178">
    <property type="entry name" value="ZF_FYVE"/>
    <property type="match status" value="1"/>
</dbReference>
<keyword evidence="8" id="KW-1185">Reference proteome</keyword>
<dbReference type="GO" id="GO:0009838">
    <property type="term" value="P:abscission"/>
    <property type="evidence" value="ECO:0007669"/>
    <property type="project" value="TreeGrafter"/>
</dbReference>
<evidence type="ECO:0000256" key="3">
    <source>
        <dbReference type="ARBA" id="ARBA00022833"/>
    </source>
</evidence>
<dbReference type="GO" id="GO:0030496">
    <property type="term" value="C:midbody"/>
    <property type="evidence" value="ECO:0007669"/>
    <property type="project" value="TreeGrafter"/>
</dbReference>
<protein>
    <submittedName>
        <fullName evidence="7">Zinc finger FYVE domain-containing protein 19</fullName>
    </submittedName>
</protein>
<sequence>MSCNTCQVKFSFFVKDIGCPGCGYSCCRKCLKYKCNIPDVGRRKVCGRCHNKLSKMKKSSPTDNSVDGAVTPNVSDEPLAPIDITMKLNLLENPVKPPIVIYKHTNRWDKLKVGLEPADQQIVDRLRKLKDEERNIPLPTVEEIKQRLALLKDQSPEAGGSNVIDIHRVDTRTDQEKADDLIQEYLAQIELPSTSDLCKDFERLDFLRDDGGKTRFDQGLEEKINTYKIFDRTNDDVELINKVSTMAEASSIETSPNVKDEDGDEDEDEDEEENECVMCFRNANKLDLYRCTGCTGDLYCPACFESSHDESEMIDEHKAVRFIKKNKGDKLSSAKMSLIQKLLTSDSQKNNH</sequence>
<dbReference type="PANTHER" id="PTHR46603">
    <property type="entry name" value="ABSCISSION/NOCUT CHECKPOINT REGULATOR"/>
    <property type="match status" value="1"/>
</dbReference>
<dbReference type="SUPFAM" id="SSF57845">
    <property type="entry name" value="B-box zinc-binding domain"/>
    <property type="match status" value="1"/>
</dbReference>
<dbReference type="GO" id="GO:0005813">
    <property type="term" value="C:centrosome"/>
    <property type="evidence" value="ECO:0007669"/>
    <property type="project" value="TreeGrafter"/>
</dbReference>
<dbReference type="STRING" id="300112.A0A4S2JQ98"/>
<dbReference type="InterPro" id="IPR011011">
    <property type="entry name" value="Znf_FYVE_PHD"/>
</dbReference>
<evidence type="ECO:0000259" key="6">
    <source>
        <dbReference type="PROSITE" id="PS50178"/>
    </source>
</evidence>
<dbReference type="GO" id="GO:0032266">
    <property type="term" value="F:phosphatidylinositol-3-phosphate binding"/>
    <property type="evidence" value="ECO:0007669"/>
    <property type="project" value="TreeGrafter"/>
</dbReference>
<evidence type="ECO:0000313" key="8">
    <source>
        <dbReference type="Proteomes" id="UP000310200"/>
    </source>
</evidence>
<keyword evidence="1" id="KW-0479">Metal-binding</keyword>
<dbReference type="InterPro" id="IPR013083">
    <property type="entry name" value="Znf_RING/FYVE/PHD"/>
</dbReference>
<accession>A0A4S2JQ98</accession>
<dbReference type="GO" id="GO:0032154">
    <property type="term" value="C:cleavage furrow"/>
    <property type="evidence" value="ECO:0007669"/>
    <property type="project" value="TreeGrafter"/>
</dbReference>
<keyword evidence="3" id="KW-0862">Zinc</keyword>
<evidence type="ECO:0000313" key="7">
    <source>
        <dbReference type="EMBL" id="TGZ38371.1"/>
    </source>
</evidence>
<keyword evidence="2 4" id="KW-0863">Zinc-finger</keyword>
<evidence type="ECO:0000256" key="4">
    <source>
        <dbReference type="PROSITE-ProRule" id="PRU00091"/>
    </source>
</evidence>
<reference evidence="7 8" key="1">
    <citation type="journal article" date="2019" name="Philos. Trans. R. Soc. Lond., B, Biol. Sci.">
        <title>Ant behaviour and brain gene expression of defending hosts depend on the ecological success of the intruding social parasite.</title>
        <authorList>
            <person name="Kaur R."/>
            <person name="Stoldt M."/>
            <person name="Jongepier E."/>
            <person name="Feldmeyer B."/>
            <person name="Menzel F."/>
            <person name="Bornberg-Bauer E."/>
            <person name="Foitzik S."/>
        </authorList>
    </citation>
    <scope>NUCLEOTIDE SEQUENCE [LARGE SCALE GENOMIC DNA]</scope>
    <source>
        <tissue evidence="7">Whole body</tissue>
    </source>
</reference>
<dbReference type="PANTHER" id="PTHR46603:SF1">
    <property type="entry name" value="ABSCISSION_NOCUT CHECKPOINT REGULATOR"/>
    <property type="match status" value="1"/>
</dbReference>
<evidence type="ECO:0000256" key="1">
    <source>
        <dbReference type="ARBA" id="ARBA00022723"/>
    </source>
</evidence>
<feature type="compositionally biased region" description="Acidic residues" evidence="5">
    <location>
        <begin position="261"/>
        <end position="270"/>
    </location>
</feature>
<dbReference type="AlphaFoldDB" id="A0A4S2JQ98"/>
<dbReference type="Gene3D" id="3.30.40.10">
    <property type="entry name" value="Zinc/RING finger domain, C3HC4 (zinc finger)"/>
    <property type="match status" value="1"/>
</dbReference>
<comment type="caution">
    <text evidence="7">The sequence shown here is derived from an EMBL/GenBank/DDBJ whole genome shotgun (WGS) entry which is preliminary data.</text>
</comment>
<dbReference type="EMBL" id="QBLH01003436">
    <property type="protein sequence ID" value="TGZ38371.1"/>
    <property type="molecule type" value="Genomic_DNA"/>
</dbReference>
<dbReference type="GO" id="GO:0008270">
    <property type="term" value="F:zinc ion binding"/>
    <property type="evidence" value="ECO:0007669"/>
    <property type="project" value="UniProtKB-KW"/>
</dbReference>
<dbReference type="GO" id="GO:0044878">
    <property type="term" value="P:mitotic cytokinesis checkpoint signaling"/>
    <property type="evidence" value="ECO:0007669"/>
    <property type="project" value="TreeGrafter"/>
</dbReference>
<dbReference type="SUPFAM" id="SSF57903">
    <property type="entry name" value="FYVE/PHD zinc finger"/>
    <property type="match status" value="1"/>
</dbReference>
<name>A0A4S2JQ98_9HYME</name>